<dbReference type="KEGG" id="spzr:G5C33_09955"/>
<name>A0A6G6Y5E6_9SPHN</name>
<evidence type="ECO:0000313" key="1">
    <source>
        <dbReference type="EMBL" id="QIG80071.1"/>
    </source>
</evidence>
<dbReference type="AlphaFoldDB" id="A0A6G6Y5E6"/>
<dbReference type="Proteomes" id="UP000501568">
    <property type="component" value="Chromosome"/>
</dbReference>
<organism evidence="1 2">
    <name type="scientific">Stakelama tenebrarum</name>
    <dbReference type="NCBI Taxonomy" id="2711215"/>
    <lineage>
        <taxon>Bacteria</taxon>
        <taxon>Pseudomonadati</taxon>
        <taxon>Pseudomonadota</taxon>
        <taxon>Alphaproteobacteria</taxon>
        <taxon>Sphingomonadales</taxon>
        <taxon>Sphingomonadaceae</taxon>
        <taxon>Stakelama</taxon>
    </lineage>
</organism>
<gene>
    <name evidence="1" type="ORF">G5C33_09955</name>
</gene>
<accession>A0A6G6Y5E6</accession>
<keyword evidence="2" id="KW-1185">Reference proteome</keyword>
<sequence length="55" mass="6446">MSLAPACYGKAAFDTHAQALRQMNRQRFRRRRGYGRVETYRCHICGYWHLGSNAL</sequence>
<dbReference type="EMBL" id="CP049109">
    <property type="protein sequence ID" value="QIG80071.1"/>
    <property type="molecule type" value="Genomic_DNA"/>
</dbReference>
<dbReference type="RefSeq" id="WP_165327074.1">
    <property type="nucleotide sequence ID" value="NZ_CP049109.1"/>
</dbReference>
<reference evidence="1 2" key="1">
    <citation type="submission" date="2020-02" db="EMBL/GenBank/DDBJ databases">
        <authorList>
            <person name="Zheng R.K."/>
            <person name="Sun C.M."/>
        </authorList>
    </citation>
    <scope>NUCLEOTIDE SEQUENCE [LARGE SCALE GENOMIC DNA]</scope>
    <source>
        <strain evidence="2">zrk23</strain>
    </source>
</reference>
<proteinExistence type="predicted"/>
<protein>
    <submittedName>
        <fullName evidence="1">Uncharacterized protein</fullName>
    </submittedName>
</protein>
<evidence type="ECO:0000313" key="2">
    <source>
        <dbReference type="Proteomes" id="UP000501568"/>
    </source>
</evidence>